<reference evidence="1 2" key="1">
    <citation type="submission" date="2022-11" db="EMBL/GenBank/DDBJ databases">
        <title>Minimal conservation of predation-associated metabolite biosynthetic gene clusters underscores biosynthetic potential of Myxococcota including descriptions for ten novel species: Archangium lansinium sp. nov., Myxococcus landrumus sp. nov., Nannocystis bai.</title>
        <authorList>
            <person name="Ahearne A."/>
            <person name="Stevens C."/>
            <person name="Dowd S."/>
        </authorList>
    </citation>
    <scope>NUCLEOTIDE SEQUENCE [LARGE SCALE GENOMIC DNA]</scope>
    <source>
        <strain evidence="1 2">BB15-2</strain>
    </source>
</reference>
<evidence type="ECO:0000313" key="2">
    <source>
        <dbReference type="Proteomes" id="UP001221686"/>
    </source>
</evidence>
<gene>
    <name evidence="1" type="ORF">POL25_21600</name>
</gene>
<dbReference type="EMBL" id="JAQNDL010000002">
    <property type="protein sequence ID" value="MDC0719516.1"/>
    <property type="molecule type" value="Genomic_DNA"/>
</dbReference>
<keyword evidence="2" id="KW-1185">Reference proteome</keyword>
<evidence type="ECO:0000313" key="1">
    <source>
        <dbReference type="EMBL" id="MDC0719516.1"/>
    </source>
</evidence>
<organism evidence="1 2">
    <name type="scientific">Nannocystis bainbridge</name>
    <dbReference type="NCBI Taxonomy" id="2995303"/>
    <lineage>
        <taxon>Bacteria</taxon>
        <taxon>Pseudomonadati</taxon>
        <taxon>Myxococcota</taxon>
        <taxon>Polyangia</taxon>
        <taxon>Nannocystales</taxon>
        <taxon>Nannocystaceae</taxon>
        <taxon>Nannocystis</taxon>
    </lineage>
</organism>
<sequence>MMMTTDPPPAKDPQPAQGLYSNCFPSDMCVGLNGGGCLSLQDADMVAFDGFCTVLCQTEAQCTPKPNSPAITRCLAIDAMQKACFLECVTDADCPTGMACELVGLPNGDGSYCW</sequence>
<accession>A0ABT5E0V1</accession>
<name>A0ABT5E0V1_9BACT</name>
<comment type="caution">
    <text evidence="1">The sequence shown here is derived from an EMBL/GenBank/DDBJ whole genome shotgun (WGS) entry which is preliminary data.</text>
</comment>
<proteinExistence type="predicted"/>
<dbReference type="RefSeq" id="WP_272088026.1">
    <property type="nucleotide sequence ID" value="NZ_JAQNDL010000002.1"/>
</dbReference>
<protein>
    <submittedName>
        <fullName evidence="1">Uncharacterized protein</fullName>
    </submittedName>
</protein>
<dbReference type="Proteomes" id="UP001221686">
    <property type="component" value="Unassembled WGS sequence"/>
</dbReference>